<gene>
    <name evidence="7" type="primary">glnD</name>
    <name evidence="11" type="ORF">BXY39_3402</name>
</gene>
<evidence type="ECO:0000259" key="10">
    <source>
        <dbReference type="PROSITE" id="PS51831"/>
    </source>
</evidence>
<dbReference type="Pfam" id="PF08335">
    <property type="entry name" value="GlnD_UR_UTase"/>
    <property type="match status" value="1"/>
</dbReference>
<evidence type="ECO:0000313" key="12">
    <source>
        <dbReference type="Proteomes" id="UP000271227"/>
    </source>
</evidence>
<evidence type="ECO:0000256" key="8">
    <source>
        <dbReference type="SAM" id="MobiDB-lite"/>
    </source>
</evidence>
<dbReference type="CDD" id="cd00077">
    <property type="entry name" value="HDc"/>
    <property type="match status" value="1"/>
</dbReference>
<sequence length="938" mass="104834">MTLQAIPNRRAIIHRRALIADLETVFDTVPRDSWQADITARLKQAHKTGLTEVRRRFEDEHNGRRAARALSFLMDQLLLTLYEVVTVRLLPVANPTASERLCLVATGGYGRGELAPFSDIDLLFLVPYKATPWAESVVETILYVLWDIGLKVGYATRTAEDCVRLAREDLTIRTAFLEARCLCGDEGLYRTAAKQFVRRVMAGSGADFVEQKLAERNARHARLGDSRYVVEPNVKDGKGGLRDLQTMWWIARYLYGGADRSAAKARDVLTVSENRQFQKATRFLWSVRVALHFIAGRAEERLTFGYQRQLADLLGYQDRRGTLGVERFMKHYFLTAKQVGDLTRIFCAVLEARQQKKTLLQRFARRRHVQGFLTDGNRLTVTDENDFAQQPARMVKIFAVADKHGLDIHPDALRLIKQNLNRITGRVRRDPEANADFLSLLTSRRAAEVNLRRMNEAGVFGRFVPDFGRVVAQMQFDMYHHYTVDEHTIRAIGLVTQIEAGTLKEDHPLATEIIHKLVSRRVLYVAVLLHDVAKGRGGDHSVLGAGVAEKLCPRLGMTAAETEMVAWLVRWHLLMSATAFKRDLADPKTVQDFCERVKSPERLRLLLCLTVVDIRAVGPGVWNGWKGQLLRDLYFLAEEVLVAGHANVARGERVKAKKKALRHALSDWSEGAFAIHAERLFDAYWIAESDDILADNARLIRRTEAEGGLLGVDIQVSPAQDMTRLSVFTADHPGLFARLAGAISVAGASITGAKIHTTADGMAMDNFIVQSTDGTAFDTADLKTKLTDLVLKTLKGKVRPKERLARQSLFGDPSKSFEIAPVVLIDNKASGRSTVIEVNAKDRPGLLYDLAYCLYRLKLSIFSAHVATYGERAVDVFYVRDLVGQKISNKVRLKNIEAKLLAATVGETAGTDKTPPGGSRHGKRGSRPAQNRKTEAAE</sequence>
<feature type="domain" description="ACT" evidence="9">
    <location>
        <begin position="724"/>
        <end position="806"/>
    </location>
</feature>
<evidence type="ECO:0000313" key="11">
    <source>
        <dbReference type="EMBL" id="RMB01894.1"/>
    </source>
</evidence>
<dbReference type="HAMAP" id="MF_00277">
    <property type="entry name" value="PII_uridylyl_transf"/>
    <property type="match status" value="1"/>
</dbReference>
<dbReference type="InterPro" id="IPR002934">
    <property type="entry name" value="Polymerase_NTP_transf_dom"/>
</dbReference>
<dbReference type="Gene3D" id="1.10.3090.10">
    <property type="entry name" value="cca-adding enzyme, domain 2"/>
    <property type="match status" value="1"/>
</dbReference>
<dbReference type="SUPFAM" id="SSF81301">
    <property type="entry name" value="Nucleotidyltransferase"/>
    <property type="match status" value="1"/>
</dbReference>
<comment type="similarity">
    <text evidence="7">Belongs to the GlnD family.</text>
</comment>
<dbReference type="SUPFAM" id="SSF81593">
    <property type="entry name" value="Nucleotidyltransferase substrate binding subunit/domain"/>
    <property type="match status" value="1"/>
</dbReference>
<dbReference type="GO" id="GO:0008081">
    <property type="term" value="F:phosphoric diester hydrolase activity"/>
    <property type="evidence" value="ECO:0007669"/>
    <property type="project" value="UniProtKB-UniRule"/>
</dbReference>
<comment type="cofactor">
    <cofactor evidence="7">
        <name>Mg(2+)</name>
        <dbReference type="ChEBI" id="CHEBI:18420"/>
    </cofactor>
</comment>
<feature type="domain" description="ACT" evidence="9">
    <location>
        <begin position="835"/>
        <end position="916"/>
    </location>
</feature>
<dbReference type="PROSITE" id="PS51831">
    <property type="entry name" value="HD"/>
    <property type="match status" value="1"/>
</dbReference>
<dbReference type="CDD" id="cd04900">
    <property type="entry name" value="ACT_UUR-like_1"/>
    <property type="match status" value="1"/>
</dbReference>
<dbReference type="RefSeq" id="WP_121940044.1">
    <property type="nucleotide sequence ID" value="NZ_REFR01000015.1"/>
</dbReference>
<dbReference type="InterPro" id="IPR013546">
    <property type="entry name" value="PII_UdlTrfase/GS_AdlTrfase"/>
</dbReference>
<dbReference type="SUPFAM" id="SSF55021">
    <property type="entry name" value="ACT-like"/>
    <property type="match status" value="2"/>
</dbReference>
<dbReference type="SUPFAM" id="SSF81891">
    <property type="entry name" value="Poly A polymerase C-terminal region-like"/>
    <property type="match status" value="1"/>
</dbReference>
<comment type="caution">
    <text evidence="7">Lacks conserved residue(s) required for the propagation of feature annotation.</text>
</comment>
<dbReference type="InterPro" id="IPR002912">
    <property type="entry name" value="ACT_dom"/>
</dbReference>
<comment type="catalytic activity">
    <reaction evidence="7">
        <text>[protein-PII]-L-tyrosine + UTP = [protein-PII]-uridylyl-L-tyrosine + diphosphate</text>
        <dbReference type="Rhea" id="RHEA:13673"/>
        <dbReference type="Rhea" id="RHEA-COMP:12147"/>
        <dbReference type="Rhea" id="RHEA-COMP:12148"/>
        <dbReference type="ChEBI" id="CHEBI:33019"/>
        <dbReference type="ChEBI" id="CHEBI:46398"/>
        <dbReference type="ChEBI" id="CHEBI:46858"/>
        <dbReference type="ChEBI" id="CHEBI:90602"/>
        <dbReference type="EC" id="2.7.7.59"/>
    </reaction>
</comment>
<dbReference type="CDD" id="cd05401">
    <property type="entry name" value="NT_GlnE_GlnD_like"/>
    <property type="match status" value="1"/>
</dbReference>
<dbReference type="FunCoup" id="A0A3M0BWC7">
    <property type="interactions" value="250"/>
</dbReference>
<comment type="caution">
    <text evidence="11">The sequence shown here is derived from an EMBL/GenBank/DDBJ whole genome shotgun (WGS) entry which is preliminary data.</text>
</comment>
<dbReference type="OrthoDB" id="9758038at2"/>
<dbReference type="EC" id="2.7.7.59" evidence="7"/>
<dbReference type="PROSITE" id="PS51671">
    <property type="entry name" value="ACT"/>
    <property type="match status" value="2"/>
</dbReference>
<dbReference type="EC" id="3.1.4.-" evidence="7"/>
<comment type="domain">
    <text evidence="7">Has four distinct domains: an N-terminal nucleotidyltransferase (NT) domain responsible for UTase activity, a central HD domain that encodes UR activity, and two C-terminal ACT domains that seem to have a role in glutamine sensing.</text>
</comment>
<dbReference type="PIRSF" id="PIRSF006288">
    <property type="entry name" value="PII_uridyltransf"/>
    <property type="match status" value="1"/>
</dbReference>
<keyword evidence="6 7" id="KW-0511">Multifunctional enzyme</keyword>
<evidence type="ECO:0000256" key="7">
    <source>
        <dbReference type="HAMAP-Rule" id="MF_00277"/>
    </source>
</evidence>
<dbReference type="PANTHER" id="PTHR47320:SF1">
    <property type="entry name" value="BIFUNCTIONAL URIDYLYLTRANSFERASE_URIDYLYL-REMOVING ENZYME"/>
    <property type="match status" value="1"/>
</dbReference>
<evidence type="ECO:0000256" key="1">
    <source>
        <dbReference type="ARBA" id="ARBA00022679"/>
    </source>
</evidence>
<proteinExistence type="inferred from homology"/>
<feature type="region of interest" description="Uridylyltransferase" evidence="7">
    <location>
        <begin position="1"/>
        <end position="368"/>
    </location>
</feature>
<dbReference type="AlphaFoldDB" id="A0A3M0BWC7"/>
<dbReference type="CDD" id="cd04899">
    <property type="entry name" value="ACT_ACR-UUR-like_2"/>
    <property type="match status" value="1"/>
</dbReference>
<evidence type="ECO:0000259" key="9">
    <source>
        <dbReference type="PROSITE" id="PS51671"/>
    </source>
</evidence>
<comment type="activity regulation">
    <text evidence="7">Uridylyltransferase (UTase) activity is inhibited by glutamine, while glutamine activates uridylyl-removing (UR) activity.</text>
</comment>
<evidence type="ECO:0000256" key="5">
    <source>
        <dbReference type="ARBA" id="ARBA00022842"/>
    </source>
</evidence>
<protein>
    <recommendedName>
        <fullName evidence="7">Bifunctional uridylyltransferase/uridylyl-removing enzyme</fullName>
        <shortName evidence="7">UTase/UR</shortName>
    </recommendedName>
    <alternativeName>
        <fullName evidence="7">Bifunctional [protein-PII] modification enzyme</fullName>
    </alternativeName>
    <alternativeName>
        <fullName evidence="7">Bifunctional nitrogen sensor protein</fullName>
    </alternativeName>
    <domain>
        <recommendedName>
            <fullName evidence="7">[Protein-PII] uridylyltransferase</fullName>
            <shortName evidence="7">PII uridylyltransferase</shortName>
            <shortName evidence="7">UTase</shortName>
            <ecNumber evidence="7">2.7.7.59</ecNumber>
        </recommendedName>
    </domain>
    <domain>
        <recommendedName>
            <fullName evidence="7">[Protein-PII]-UMP uridylyl-removing enzyme</fullName>
            <shortName evidence="7">UR</shortName>
            <ecNumber evidence="7">3.1.4.-</ecNumber>
        </recommendedName>
    </domain>
</protein>
<dbReference type="InterPro" id="IPR045865">
    <property type="entry name" value="ACT-like_dom_sf"/>
</dbReference>
<accession>A0A3M0BWC7</accession>
<comment type="catalytic activity">
    <reaction evidence="7">
        <text>[protein-PII]-uridylyl-L-tyrosine + H2O = [protein-PII]-L-tyrosine + UMP + H(+)</text>
        <dbReference type="Rhea" id="RHEA:48600"/>
        <dbReference type="Rhea" id="RHEA-COMP:12147"/>
        <dbReference type="Rhea" id="RHEA-COMP:12148"/>
        <dbReference type="ChEBI" id="CHEBI:15377"/>
        <dbReference type="ChEBI" id="CHEBI:15378"/>
        <dbReference type="ChEBI" id="CHEBI:46858"/>
        <dbReference type="ChEBI" id="CHEBI:57865"/>
        <dbReference type="ChEBI" id="CHEBI:90602"/>
    </reaction>
</comment>
<dbReference type="Proteomes" id="UP000271227">
    <property type="component" value="Unassembled WGS sequence"/>
</dbReference>
<dbReference type="Gene3D" id="3.30.460.10">
    <property type="entry name" value="Beta Polymerase, domain 2"/>
    <property type="match status" value="1"/>
</dbReference>
<feature type="domain" description="HD" evidence="10">
    <location>
        <begin position="484"/>
        <end position="606"/>
    </location>
</feature>
<dbReference type="InterPro" id="IPR010043">
    <property type="entry name" value="UTase/UR"/>
</dbReference>
<dbReference type="PANTHER" id="PTHR47320">
    <property type="entry name" value="BIFUNCTIONAL URIDYLYLTRANSFERASE/URIDYLYL-REMOVING ENZYME"/>
    <property type="match status" value="1"/>
</dbReference>
<feature type="region of interest" description="Disordered" evidence="8">
    <location>
        <begin position="907"/>
        <end position="938"/>
    </location>
</feature>
<dbReference type="NCBIfam" id="TIGR01693">
    <property type="entry name" value="UTase_glnD"/>
    <property type="match status" value="1"/>
</dbReference>
<keyword evidence="3" id="KW-0677">Repeat</keyword>
<comment type="function">
    <text evidence="7">Modifies, by uridylylation and deuridylylation, the PII regulatory proteins (GlnB and homologs), in response to the nitrogen status of the cell that GlnD senses through the glutamine level. Under low glutamine levels, catalyzes the conversion of the PII proteins and UTP to PII-UMP and PPi, while under higher glutamine levels, GlnD hydrolyzes PII-UMP to PII and UMP (deuridylylation). Thus, controls uridylylation state and activity of the PII proteins, and plays an important role in the regulation of nitrogen metabolism.</text>
</comment>
<keyword evidence="2 7" id="KW-0548">Nucleotidyltransferase</keyword>
<dbReference type="Pfam" id="PF01966">
    <property type="entry name" value="HD"/>
    <property type="match status" value="1"/>
</dbReference>
<organism evidence="11 12">
    <name type="scientific">Eilatimonas milleporae</name>
    <dbReference type="NCBI Taxonomy" id="911205"/>
    <lineage>
        <taxon>Bacteria</taxon>
        <taxon>Pseudomonadati</taxon>
        <taxon>Pseudomonadota</taxon>
        <taxon>Alphaproteobacteria</taxon>
        <taxon>Kordiimonadales</taxon>
        <taxon>Kordiimonadaceae</taxon>
        <taxon>Eilatimonas</taxon>
    </lineage>
</organism>
<reference evidence="11 12" key="1">
    <citation type="submission" date="2018-10" db="EMBL/GenBank/DDBJ databases">
        <title>Genomic Encyclopedia of Archaeal and Bacterial Type Strains, Phase II (KMG-II): from individual species to whole genera.</title>
        <authorList>
            <person name="Goeker M."/>
        </authorList>
    </citation>
    <scope>NUCLEOTIDE SEQUENCE [LARGE SCALE GENOMIC DNA]</scope>
    <source>
        <strain evidence="11 12">DSM 25217</strain>
    </source>
</reference>
<evidence type="ECO:0000256" key="6">
    <source>
        <dbReference type="ARBA" id="ARBA00023268"/>
    </source>
</evidence>
<dbReference type="InterPro" id="IPR043519">
    <property type="entry name" value="NT_sf"/>
</dbReference>
<keyword evidence="4 7" id="KW-0378">Hydrolase</keyword>
<dbReference type="GO" id="GO:0008773">
    <property type="term" value="F:[protein-PII] uridylyltransferase activity"/>
    <property type="evidence" value="ECO:0007669"/>
    <property type="project" value="UniProtKB-UniRule"/>
</dbReference>
<dbReference type="SMART" id="SM00471">
    <property type="entry name" value="HDc"/>
    <property type="match status" value="1"/>
</dbReference>
<evidence type="ECO:0000256" key="3">
    <source>
        <dbReference type="ARBA" id="ARBA00022737"/>
    </source>
</evidence>
<keyword evidence="12" id="KW-1185">Reference proteome</keyword>
<name>A0A3M0BWC7_9PROT</name>
<dbReference type="InParanoid" id="A0A3M0BWC7"/>
<evidence type="ECO:0000256" key="2">
    <source>
        <dbReference type="ARBA" id="ARBA00022695"/>
    </source>
</evidence>
<dbReference type="InterPro" id="IPR003607">
    <property type="entry name" value="HD/PDEase_dom"/>
</dbReference>
<dbReference type="GO" id="GO:0006808">
    <property type="term" value="P:regulation of nitrogen utilization"/>
    <property type="evidence" value="ECO:0007669"/>
    <property type="project" value="UniProtKB-UniRule"/>
</dbReference>
<dbReference type="InterPro" id="IPR006674">
    <property type="entry name" value="HD_domain"/>
</dbReference>
<dbReference type="NCBIfam" id="NF003467">
    <property type="entry name" value="PRK05092.1"/>
    <property type="match status" value="1"/>
</dbReference>
<keyword evidence="5 7" id="KW-0460">Magnesium</keyword>
<dbReference type="EMBL" id="REFR01000015">
    <property type="protein sequence ID" value="RMB01894.1"/>
    <property type="molecule type" value="Genomic_DNA"/>
</dbReference>
<evidence type="ECO:0000256" key="4">
    <source>
        <dbReference type="ARBA" id="ARBA00022801"/>
    </source>
</evidence>
<dbReference type="Pfam" id="PF01909">
    <property type="entry name" value="NTP_transf_2"/>
    <property type="match status" value="1"/>
</dbReference>
<keyword evidence="1 7" id="KW-0808">Transferase</keyword>